<dbReference type="PATRIC" id="fig|1441730.3.peg.2358"/>
<dbReference type="SUPFAM" id="SSF55961">
    <property type="entry name" value="Bet v1-like"/>
    <property type="match status" value="1"/>
</dbReference>
<comment type="caution">
    <text evidence="1">The sequence shown here is derived from an EMBL/GenBank/DDBJ whole genome shotgun (WGS) entry which is preliminary data.</text>
</comment>
<gene>
    <name evidence="1" type="ORF">Z045_11340</name>
</gene>
<accession>A0A0V9UKH2</accession>
<name>A0A0V9UKH2_9NOCA</name>
<sequence>MSTNIVRSRHVARVVRCPPRRVYEFAADPDNLPKWAAGLAQSEVRRVGDTLVAESPMGEVTVQFVGANDYGVLDHEVTLPSGTTVHNPMRVLPHPDGAEVVFTVRQIELTDDEFDRDTRMVEEDLARLAALLES</sequence>
<evidence type="ECO:0000313" key="2">
    <source>
        <dbReference type="Proteomes" id="UP000053060"/>
    </source>
</evidence>
<protein>
    <submittedName>
        <fullName evidence="1">Polyketide cyclase</fullName>
    </submittedName>
</protein>
<organism evidence="1 2">
    <name type="scientific">Rhodococcus pyridinivorans KG-16</name>
    <dbReference type="NCBI Taxonomy" id="1441730"/>
    <lineage>
        <taxon>Bacteria</taxon>
        <taxon>Bacillati</taxon>
        <taxon>Actinomycetota</taxon>
        <taxon>Actinomycetes</taxon>
        <taxon>Mycobacteriales</taxon>
        <taxon>Nocardiaceae</taxon>
        <taxon>Rhodococcus</taxon>
    </lineage>
</organism>
<dbReference type="Pfam" id="PF10604">
    <property type="entry name" value="Polyketide_cyc2"/>
    <property type="match status" value="1"/>
</dbReference>
<dbReference type="Proteomes" id="UP000053060">
    <property type="component" value="Unassembled WGS sequence"/>
</dbReference>
<reference evidence="1 2" key="2">
    <citation type="journal article" date="2016" name="Genome Announc.">
        <title>Draft Genome Sequence of a Versatile Hydrocarbon-Degrading Bacterium, Rhodococcus pyridinivorans Strain KG-16, Collected from Oil Fields in India.</title>
        <authorList>
            <person name="Aggarwal R.K."/>
            <person name="Dawar C."/>
            <person name="Phanindranath R."/>
            <person name="Mutnuri L."/>
            <person name="Dayal A.M."/>
        </authorList>
    </citation>
    <scope>NUCLEOTIDE SEQUENCE [LARGE SCALE GENOMIC DNA]</scope>
    <source>
        <strain evidence="1 2">KG-16</strain>
    </source>
</reference>
<dbReference type="Gene3D" id="3.30.530.20">
    <property type="match status" value="1"/>
</dbReference>
<evidence type="ECO:0000313" key="1">
    <source>
        <dbReference type="EMBL" id="KSZ58488.1"/>
    </source>
</evidence>
<reference evidence="2" key="1">
    <citation type="submission" date="2015-01" db="EMBL/GenBank/DDBJ databases">
        <title>Draft genome sequence of Rhodococcus pyridinivorans strain KG-16, a hydrocarbon-degrading bacterium.</title>
        <authorList>
            <person name="Aggarwal R.K."/>
            <person name="Dawar C."/>
        </authorList>
    </citation>
    <scope>NUCLEOTIDE SEQUENCE [LARGE SCALE GENOMIC DNA]</scope>
    <source>
        <strain evidence="2">KG-16</strain>
    </source>
</reference>
<dbReference type="InterPro" id="IPR023393">
    <property type="entry name" value="START-like_dom_sf"/>
</dbReference>
<proteinExistence type="predicted"/>
<dbReference type="RefSeq" id="WP_194293772.1">
    <property type="nucleotide sequence ID" value="NZ_AZXY01000005.1"/>
</dbReference>
<dbReference type="EMBL" id="AZXY01000005">
    <property type="protein sequence ID" value="KSZ58488.1"/>
    <property type="molecule type" value="Genomic_DNA"/>
</dbReference>
<dbReference type="InterPro" id="IPR019587">
    <property type="entry name" value="Polyketide_cyclase/dehydratase"/>
</dbReference>
<dbReference type="AlphaFoldDB" id="A0A0V9UKH2"/>